<reference evidence="1 2" key="1">
    <citation type="submission" date="2016-08" db="EMBL/GenBank/DDBJ databases">
        <authorList>
            <person name="Seilhamer J.J."/>
        </authorList>
    </citation>
    <scope>NUCLEOTIDE SEQUENCE [LARGE SCALE GENOMIC DNA]</scope>
    <source>
        <strain evidence="1 2">A37T2</strain>
    </source>
</reference>
<dbReference type="AlphaFoldDB" id="A0A1C4BMP7"/>
<protein>
    <submittedName>
        <fullName evidence="1">Uncharacterized protein</fullName>
    </submittedName>
</protein>
<evidence type="ECO:0000313" key="2">
    <source>
        <dbReference type="Proteomes" id="UP000242818"/>
    </source>
</evidence>
<proteinExistence type="predicted"/>
<dbReference type="EMBL" id="FMAR01000003">
    <property type="protein sequence ID" value="SCC08191.1"/>
    <property type="molecule type" value="Genomic_DNA"/>
</dbReference>
<accession>A0A1C4BMP7</accession>
<evidence type="ECO:0000313" key="1">
    <source>
        <dbReference type="EMBL" id="SCC08191.1"/>
    </source>
</evidence>
<dbReference type="Proteomes" id="UP000242818">
    <property type="component" value="Unassembled WGS sequence"/>
</dbReference>
<organism evidence="1 2">
    <name type="scientific">Chitinophaga costaii</name>
    <dbReference type="NCBI Taxonomy" id="1335309"/>
    <lineage>
        <taxon>Bacteria</taxon>
        <taxon>Pseudomonadati</taxon>
        <taxon>Bacteroidota</taxon>
        <taxon>Chitinophagia</taxon>
        <taxon>Chitinophagales</taxon>
        <taxon>Chitinophagaceae</taxon>
        <taxon>Chitinophaga</taxon>
    </lineage>
</organism>
<name>A0A1C4BMP7_9BACT</name>
<keyword evidence="2" id="KW-1185">Reference proteome</keyword>
<sequence length="34" mass="3820">MLIKCGLAWKQALVMGLREMVKYKKLQRNGAGAL</sequence>
<gene>
    <name evidence="1" type="ORF">GA0116948_103175</name>
</gene>